<dbReference type="Gene3D" id="3.40.30.10">
    <property type="entry name" value="Glutaredoxin"/>
    <property type="match status" value="1"/>
</dbReference>
<dbReference type="EMBL" id="JBFMKM010000016">
    <property type="protein sequence ID" value="KAL1297367.1"/>
    <property type="molecule type" value="Genomic_DNA"/>
</dbReference>
<gene>
    <name evidence="1" type="ORF">AAFC00_004907</name>
</gene>
<dbReference type="RefSeq" id="XP_069197049.1">
    <property type="nucleotide sequence ID" value="XM_069344619.1"/>
</dbReference>
<reference evidence="1 2" key="1">
    <citation type="submission" date="2024-07" db="EMBL/GenBank/DDBJ databases">
        <title>Draft sequence of the Neodothiora populina.</title>
        <authorList>
            <person name="Drown D.D."/>
            <person name="Schuette U.S."/>
            <person name="Buechlein A.B."/>
            <person name="Rusch D.R."/>
            <person name="Winton L.W."/>
            <person name="Adams G.A."/>
        </authorList>
    </citation>
    <scope>NUCLEOTIDE SEQUENCE [LARGE SCALE GENOMIC DNA]</scope>
    <source>
        <strain evidence="1 2">CPC 39397</strain>
    </source>
</reference>
<proteinExistence type="predicted"/>
<keyword evidence="2" id="KW-1185">Reference proteome</keyword>
<dbReference type="GeneID" id="95978607"/>
<dbReference type="SUPFAM" id="SSF52833">
    <property type="entry name" value="Thioredoxin-like"/>
    <property type="match status" value="1"/>
</dbReference>
<dbReference type="Pfam" id="PF13911">
    <property type="entry name" value="AhpC-TSA_2"/>
    <property type="match status" value="1"/>
</dbReference>
<organism evidence="1 2">
    <name type="scientific">Neodothiora populina</name>
    <dbReference type="NCBI Taxonomy" id="2781224"/>
    <lineage>
        <taxon>Eukaryota</taxon>
        <taxon>Fungi</taxon>
        <taxon>Dikarya</taxon>
        <taxon>Ascomycota</taxon>
        <taxon>Pezizomycotina</taxon>
        <taxon>Dothideomycetes</taxon>
        <taxon>Dothideomycetidae</taxon>
        <taxon>Dothideales</taxon>
        <taxon>Dothioraceae</taxon>
        <taxon>Neodothiora</taxon>
    </lineage>
</organism>
<comment type="caution">
    <text evidence="1">The sequence shown here is derived from an EMBL/GenBank/DDBJ whole genome shotgun (WGS) entry which is preliminary data.</text>
</comment>
<dbReference type="InterPro" id="IPR032801">
    <property type="entry name" value="PXL2A/B/C"/>
</dbReference>
<evidence type="ECO:0000313" key="1">
    <source>
        <dbReference type="EMBL" id="KAL1297367.1"/>
    </source>
</evidence>
<dbReference type="PANTHER" id="PTHR28630:SF3">
    <property type="entry name" value="PEROXIREDOXIN-LIKE 2C"/>
    <property type="match status" value="1"/>
</dbReference>
<dbReference type="InterPro" id="IPR036249">
    <property type="entry name" value="Thioredoxin-like_sf"/>
</dbReference>
<dbReference type="PANTHER" id="PTHR28630">
    <property type="match status" value="1"/>
</dbReference>
<protein>
    <submittedName>
        <fullName evidence="1">Uncharacterized protein</fullName>
    </submittedName>
</protein>
<dbReference type="Proteomes" id="UP001562354">
    <property type="component" value="Unassembled WGS sequence"/>
</dbReference>
<evidence type="ECO:0000313" key="2">
    <source>
        <dbReference type="Proteomes" id="UP001562354"/>
    </source>
</evidence>
<sequence length="228" mass="26026">MTVDDQNRLPPESRVIEAGELPVFDSDGKPHKFRSLWDRREPTERRNIIVFIRHFFCGMCQEYVRALSSHISPAGLYLRNPPTTLTIIGCGDPSLINDFIRNTNCKYDVFTDPTRALHISLGMTSSLALGDRKPDYIKQSFLGSVAAGVWQGLSNITVNPGKKSQNGGEWIFVDGDLKWCRRMRHTRDHTEIEELKKILDSQKETGDRDGKYAEVYRDSMAVDEVYDK</sequence>
<accession>A0ABR3P4E3</accession>
<name>A0ABR3P4E3_9PEZI</name>